<dbReference type="NCBIfam" id="TIGR01244">
    <property type="entry name" value="TIGR01244 family sulfur transferase"/>
    <property type="match status" value="1"/>
</dbReference>
<dbReference type="AlphaFoldDB" id="A0A4R6YEV7"/>
<evidence type="ECO:0000313" key="2">
    <source>
        <dbReference type="EMBL" id="TDR34798.1"/>
    </source>
</evidence>
<reference evidence="2 3" key="1">
    <citation type="submission" date="2019-03" db="EMBL/GenBank/DDBJ databases">
        <title>Genomic Encyclopedia of Type Strains, Phase IV (KMG-IV): sequencing the most valuable type-strain genomes for metagenomic binning, comparative biology and taxonomic classification.</title>
        <authorList>
            <person name="Goeker M."/>
        </authorList>
    </citation>
    <scope>NUCLEOTIDE SEQUENCE [LARGE SCALE GENOMIC DNA]</scope>
    <source>
        <strain evidence="2 3">DSM 11603</strain>
    </source>
</reference>
<dbReference type="Gene3D" id="3.90.190.10">
    <property type="entry name" value="Protein tyrosine phosphatase superfamily"/>
    <property type="match status" value="1"/>
</dbReference>
<gene>
    <name evidence="2" type="ORF">DES43_11210</name>
</gene>
<dbReference type="Pfam" id="PF04273">
    <property type="entry name" value="BLH_phosphatase"/>
    <property type="match status" value="1"/>
</dbReference>
<feature type="domain" description="Beta-lactamase hydrolase-like protein phosphatase-like" evidence="1">
    <location>
        <begin position="3"/>
        <end position="104"/>
    </location>
</feature>
<accession>A0A4R6YEV7</accession>
<evidence type="ECO:0000259" key="1">
    <source>
        <dbReference type="Pfam" id="PF04273"/>
    </source>
</evidence>
<dbReference type="InterPro" id="IPR005939">
    <property type="entry name" value="BLH_phosphatase-like"/>
</dbReference>
<dbReference type="OrthoDB" id="9805710at2"/>
<dbReference type="GO" id="GO:0016787">
    <property type="term" value="F:hydrolase activity"/>
    <property type="evidence" value="ECO:0007669"/>
    <property type="project" value="InterPro"/>
</dbReference>
<organism evidence="2 3">
    <name type="scientific">Aquamicrobium defluvii</name>
    <dbReference type="NCBI Taxonomy" id="69279"/>
    <lineage>
        <taxon>Bacteria</taxon>
        <taxon>Pseudomonadati</taxon>
        <taxon>Pseudomonadota</taxon>
        <taxon>Alphaproteobacteria</taxon>
        <taxon>Hyphomicrobiales</taxon>
        <taxon>Phyllobacteriaceae</taxon>
        <taxon>Aquamicrobium</taxon>
    </lineage>
</organism>
<proteinExistence type="predicted"/>
<evidence type="ECO:0000313" key="3">
    <source>
        <dbReference type="Proteomes" id="UP000294958"/>
    </source>
</evidence>
<keyword evidence="3" id="KW-1185">Reference proteome</keyword>
<sequence>MNIRKIDDRFATTGQVRPDDVAQLAQDGFAAIVCARPDNEEPGQPAFAAIAREAEKHGMKAVHIPVTGAPSAAQVDRFEEAMETIDGPVLGYCRSGARSAALYSSIGQ</sequence>
<dbReference type="Proteomes" id="UP000294958">
    <property type="component" value="Unassembled WGS sequence"/>
</dbReference>
<dbReference type="InterPro" id="IPR029021">
    <property type="entry name" value="Prot-tyrosine_phosphatase-like"/>
</dbReference>
<dbReference type="SUPFAM" id="SSF52799">
    <property type="entry name" value="(Phosphotyrosine protein) phosphatases II"/>
    <property type="match status" value="1"/>
</dbReference>
<name>A0A4R6YEV7_9HYPH</name>
<dbReference type="EMBL" id="SNZF01000012">
    <property type="protein sequence ID" value="TDR34798.1"/>
    <property type="molecule type" value="Genomic_DNA"/>
</dbReference>
<comment type="caution">
    <text evidence="2">The sequence shown here is derived from an EMBL/GenBank/DDBJ whole genome shotgun (WGS) entry which is preliminary data.</text>
</comment>
<protein>
    <submittedName>
        <fullName evidence="2">Uncharacterized protein (TIGR01244 family)</fullName>
    </submittedName>
</protein>